<sequence>MPQRGDIPLRERADREEVTCESPRHLVTFRPYDYFGRPAQVLTGKNEAQVEELLRKQHEQYPQQLNDRRDRNKEEAVGRPAELERRPVQPPSGRITSSPVDHLEDQSRSFLGRNPANRWS</sequence>
<evidence type="ECO:0000313" key="1">
    <source>
        <dbReference type="EMBL" id="KAG0422656.1"/>
    </source>
</evidence>
<dbReference type="Proteomes" id="UP000805193">
    <property type="component" value="Unassembled WGS sequence"/>
</dbReference>
<protein>
    <submittedName>
        <fullName evidence="1">Uncharacterized protein</fullName>
    </submittedName>
</protein>
<name>A0AC60PNR1_IXOPE</name>
<evidence type="ECO:0000313" key="2">
    <source>
        <dbReference type="Proteomes" id="UP000805193"/>
    </source>
</evidence>
<accession>A0AC60PNR1</accession>
<keyword evidence="2" id="KW-1185">Reference proteome</keyword>
<organism evidence="1 2">
    <name type="scientific">Ixodes persulcatus</name>
    <name type="common">Taiga tick</name>
    <dbReference type="NCBI Taxonomy" id="34615"/>
    <lineage>
        <taxon>Eukaryota</taxon>
        <taxon>Metazoa</taxon>
        <taxon>Ecdysozoa</taxon>
        <taxon>Arthropoda</taxon>
        <taxon>Chelicerata</taxon>
        <taxon>Arachnida</taxon>
        <taxon>Acari</taxon>
        <taxon>Parasitiformes</taxon>
        <taxon>Ixodida</taxon>
        <taxon>Ixodoidea</taxon>
        <taxon>Ixodidae</taxon>
        <taxon>Ixodinae</taxon>
        <taxon>Ixodes</taxon>
    </lineage>
</organism>
<reference evidence="1 2" key="1">
    <citation type="journal article" date="2020" name="Cell">
        <title>Large-Scale Comparative Analyses of Tick Genomes Elucidate Their Genetic Diversity and Vector Capacities.</title>
        <authorList>
            <consortium name="Tick Genome and Microbiome Consortium (TIGMIC)"/>
            <person name="Jia N."/>
            <person name="Wang J."/>
            <person name="Shi W."/>
            <person name="Du L."/>
            <person name="Sun Y."/>
            <person name="Zhan W."/>
            <person name="Jiang J.F."/>
            <person name="Wang Q."/>
            <person name="Zhang B."/>
            <person name="Ji P."/>
            <person name="Bell-Sakyi L."/>
            <person name="Cui X.M."/>
            <person name="Yuan T.T."/>
            <person name="Jiang B.G."/>
            <person name="Yang W.F."/>
            <person name="Lam T.T."/>
            <person name="Chang Q.C."/>
            <person name="Ding S.J."/>
            <person name="Wang X.J."/>
            <person name="Zhu J.G."/>
            <person name="Ruan X.D."/>
            <person name="Zhao L."/>
            <person name="Wei J.T."/>
            <person name="Ye R.Z."/>
            <person name="Que T.C."/>
            <person name="Du C.H."/>
            <person name="Zhou Y.H."/>
            <person name="Cheng J.X."/>
            <person name="Dai P.F."/>
            <person name="Guo W.B."/>
            <person name="Han X.H."/>
            <person name="Huang E.J."/>
            <person name="Li L.F."/>
            <person name="Wei W."/>
            <person name="Gao Y.C."/>
            <person name="Liu J.Z."/>
            <person name="Shao H.Z."/>
            <person name="Wang X."/>
            <person name="Wang C.C."/>
            <person name="Yang T.C."/>
            <person name="Huo Q.B."/>
            <person name="Li W."/>
            <person name="Chen H.Y."/>
            <person name="Chen S.E."/>
            <person name="Zhou L.G."/>
            <person name="Ni X.B."/>
            <person name="Tian J.H."/>
            <person name="Sheng Y."/>
            <person name="Liu T."/>
            <person name="Pan Y.S."/>
            <person name="Xia L.Y."/>
            <person name="Li J."/>
            <person name="Zhao F."/>
            <person name="Cao W.C."/>
        </authorList>
    </citation>
    <scope>NUCLEOTIDE SEQUENCE [LARGE SCALE GENOMIC DNA]</scope>
    <source>
        <strain evidence="1">Iper-2018</strain>
    </source>
</reference>
<dbReference type="EMBL" id="JABSTQ010010199">
    <property type="protein sequence ID" value="KAG0422656.1"/>
    <property type="molecule type" value="Genomic_DNA"/>
</dbReference>
<proteinExistence type="predicted"/>
<comment type="caution">
    <text evidence="1">The sequence shown here is derived from an EMBL/GenBank/DDBJ whole genome shotgun (WGS) entry which is preliminary data.</text>
</comment>
<gene>
    <name evidence="1" type="ORF">HPB47_001546</name>
</gene>